<comment type="caution">
    <text evidence="12">The sequence shown here is derived from an EMBL/GenBank/DDBJ whole genome shotgun (WGS) entry which is preliminary data.</text>
</comment>
<dbReference type="InterPro" id="IPR027469">
    <property type="entry name" value="Cation_efflux_TMD_sf"/>
</dbReference>
<dbReference type="InterPro" id="IPR036837">
    <property type="entry name" value="Cation_efflux_CTD_sf"/>
</dbReference>
<comment type="subcellular location">
    <subcellularLocation>
        <location evidence="1">Cell membrane</location>
        <topology evidence="1">Multi-pass membrane protein</topology>
    </subcellularLocation>
</comment>
<comment type="similarity">
    <text evidence="2">Belongs to the cation diffusion facilitator (CDF) transporter (TC 2.A.4) family.</text>
</comment>
<evidence type="ECO:0000256" key="9">
    <source>
        <dbReference type="SAM" id="Phobius"/>
    </source>
</evidence>
<feature type="domain" description="Cation efflux protein transmembrane" evidence="10">
    <location>
        <begin position="13"/>
        <end position="205"/>
    </location>
</feature>
<proteinExistence type="inferred from homology"/>
<evidence type="ECO:0000256" key="5">
    <source>
        <dbReference type="ARBA" id="ARBA00022692"/>
    </source>
</evidence>
<keyword evidence="7 9" id="KW-0472">Membrane</keyword>
<evidence type="ECO:0000259" key="11">
    <source>
        <dbReference type="Pfam" id="PF16916"/>
    </source>
</evidence>
<feature type="transmembrane region" description="Helical" evidence="9">
    <location>
        <begin position="35"/>
        <end position="58"/>
    </location>
</feature>
<gene>
    <name evidence="12" type="ORF">K1W69_11020</name>
</gene>
<dbReference type="EMBL" id="JAICBX010000002">
    <property type="protein sequence ID" value="MBW8637719.1"/>
    <property type="molecule type" value="Genomic_DNA"/>
</dbReference>
<keyword evidence="4" id="KW-1003">Cell membrane</keyword>
<dbReference type="GO" id="GO:0006882">
    <property type="term" value="P:intracellular zinc ion homeostasis"/>
    <property type="evidence" value="ECO:0007669"/>
    <property type="project" value="TreeGrafter"/>
</dbReference>
<feature type="transmembrane region" description="Helical" evidence="9">
    <location>
        <begin position="78"/>
        <end position="96"/>
    </location>
</feature>
<sequence>MSNPRLVSRLAAASIAVSIAVMGIKFVAWELSGSVALYSDALESIVNVIAALIAWFAIRMSQKPADDTHQFGHHKAEYFSAVFEGVLIVLAALLIFREAWMALGREHALADPGPGMMVNAVAASINAVWAFILIKVGRREKSPALTADGRHIYADVITSVGVLFGLLVTLATGWIILDALMAFIVGANVLWEGWRVISSSVNGLMDVSVDSKESALIEKIILANATGAMEAHDIRTRMAGPVTFIEFHLVVEGSMSVSRSHQICDHIEAELRKAIPNARTIIHVEPDHKLKDEGIAIS</sequence>
<dbReference type="GO" id="GO:0015086">
    <property type="term" value="F:cadmium ion transmembrane transporter activity"/>
    <property type="evidence" value="ECO:0007669"/>
    <property type="project" value="TreeGrafter"/>
</dbReference>
<evidence type="ECO:0000313" key="13">
    <source>
        <dbReference type="Proteomes" id="UP001196509"/>
    </source>
</evidence>
<feature type="transmembrane region" description="Helical" evidence="9">
    <location>
        <begin position="116"/>
        <end position="136"/>
    </location>
</feature>
<dbReference type="AlphaFoldDB" id="A0AAE3D0I2"/>
<dbReference type="Gene3D" id="3.30.70.1350">
    <property type="entry name" value="Cation efflux protein, cytoplasmic domain"/>
    <property type="match status" value="1"/>
</dbReference>
<keyword evidence="5 9" id="KW-0812">Transmembrane</keyword>
<feature type="transmembrane region" description="Helical" evidence="9">
    <location>
        <begin position="7"/>
        <end position="29"/>
    </location>
</feature>
<accession>A0AAE3D0I2</accession>
<name>A0AAE3D0I2_9HYPH</name>
<evidence type="ECO:0000256" key="1">
    <source>
        <dbReference type="ARBA" id="ARBA00004651"/>
    </source>
</evidence>
<keyword evidence="13" id="KW-1185">Reference proteome</keyword>
<dbReference type="RefSeq" id="WP_220228407.1">
    <property type="nucleotide sequence ID" value="NZ_JAICBX010000002.1"/>
</dbReference>
<dbReference type="NCBIfam" id="TIGR01297">
    <property type="entry name" value="CDF"/>
    <property type="match status" value="1"/>
</dbReference>
<evidence type="ECO:0000256" key="6">
    <source>
        <dbReference type="ARBA" id="ARBA00022989"/>
    </source>
</evidence>
<feature type="transmembrane region" description="Helical" evidence="9">
    <location>
        <begin position="156"/>
        <end position="177"/>
    </location>
</feature>
<keyword evidence="3" id="KW-0813">Transport</keyword>
<evidence type="ECO:0000313" key="12">
    <source>
        <dbReference type="EMBL" id="MBW8637719.1"/>
    </source>
</evidence>
<dbReference type="FunFam" id="3.30.70.1350:FF:000002">
    <property type="entry name" value="Ferrous-iron efflux pump FieF"/>
    <property type="match status" value="1"/>
</dbReference>
<protein>
    <recommendedName>
        <fullName evidence="8">Protein p34</fullName>
    </recommendedName>
</protein>
<feature type="domain" description="Cation efflux protein cytoplasmic" evidence="11">
    <location>
        <begin position="211"/>
        <end position="286"/>
    </location>
</feature>
<dbReference type="InterPro" id="IPR027470">
    <property type="entry name" value="Cation_efflux_CTD"/>
</dbReference>
<dbReference type="Pfam" id="PF16916">
    <property type="entry name" value="ZT_dimer"/>
    <property type="match status" value="1"/>
</dbReference>
<keyword evidence="6 9" id="KW-1133">Transmembrane helix</keyword>
<dbReference type="SUPFAM" id="SSF161111">
    <property type="entry name" value="Cation efflux protein transmembrane domain-like"/>
    <property type="match status" value="1"/>
</dbReference>
<evidence type="ECO:0000256" key="3">
    <source>
        <dbReference type="ARBA" id="ARBA00022448"/>
    </source>
</evidence>
<organism evidence="12 13">
    <name type="scientific">Flavimaribacter sediminis</name>
    <dbReference type="NCBI Taxonomy" id="2865987"/>
    <lineage>
        <taxon>Bacteria</taxon>
        <taxon>Pseudomonadati</taxon>
        <taxon>Pseudomonadota</taxon>
        <taxon>Alphaproteobacteria</taxon>
        <taxon>Hyphomicrobiales</taxon>
        <taxon>Rhizobiaceae</taxon>
        <taxon>Flavimaribacter</taxon>
    </lineage>
</organism>
<dbReference type="PANTHER" id="PTHR43840:SF15">
    <property type="entry name" value="MITOCHONDRIAL METAL TRANSPORTER 1-RELATED"/>
    <property type="match status" value="1"/>
</dbReference>
<dbReference type="Pfam" id="PF01545">
    <property type="entry name" value="Cation_efflux"/>
    <property type="match status" value="1"/>
</dbReference>
<dbReference type="SUPFAM" id="SSF160240">
    <property type="entry name" value="Cation efflux protein cytoplasmic domain-like"/>
    <property type="match status" value="1"/>
</dbReference>
<evidence type="ECO:0000256" key="2">
    <source>
        <dbReference type="ARBA" id="ARBA00008114"/>
    </source>
</evidence>
<dbReference type="InterPro" id="IPR002524">
    <property type="entry name" value="Cation_efflux"/>
</dbReference>
<dbReference type="PANTHER" id="PTHR43840">
    <property type="entry name" value="MITOCHONDRIAL METAL TRANSPORTER 1-RELATED"/>
    <property type="match status" value="1"/>
</dbReference>
<evidence type="ECO:0000256" key="4">
    <source>
        <dbReference type="ARBA" id="ARBA00022475"/>
    </source>
</evidence>
<dbReference type="InterPro" id="IPR058533">
    <property type="entry name" value="Cation_efflux_TM"/>
</dbReference>
<dbReference type="GO" id="GO:0005886">
    <property type="term" value="C:plasma membrane"/>
    <property type="evidence" value="ECO:0007669"/>
    <property type="project" value="UniProtKB-SubCell"/>
</dbReference>
<dbReference type="InterPro" id="IPR050291">
    <property type="entry name" value="CDF_Transporter"/>
</dbReference>
<evidence type="ECO:0000256" key="7">
    <source>
        <dbReference type="ARBA" id="ARBA00023136"/>
    </source>
</evidence>
<reference evidence="12" key="1">
    <citation type="submission" date="2021-08" db="EMBL/GenBank/DDBJ databases">
        <title>Hoeflea bacterium WL0058 sp. nov., isolated from the sediment.</title>
        <authorList>
            <person name="Wang L."/>
            <person name="Zhang D."/>
        </authorList>
    </citation>
    <scope>NUCLEOTIDE SEQUENCE</scope>
    <source>
        <strain evidence="12">WL0058</strain>
    </source>
</reference>
<evidence type="ECO:0000259" key="10">
    <source>
        <dbReference type="Pfam" id="PF01545"/>
    </source>
</evidence>
<dbReference type="GO" id="GO:0015341">
    <property type="term" value="F:zinc efflux antiporter activity"/>
    <property type="evidence" value="ECO:0007669"/>
    <property type="project" value="TreeGrafter"/>
</dbReference>
<evidence type="ECO:0000256" key="8">
    <source>
        <dbReference type="ARBA" id="ARBA00068882"/>
    </source>
</evidence>
<dbReference type="Proteomes" id="UP001196509">
    <property type="component" value="Unassembled WGS sequence"/>
</dbReference>
<dbReference type="GO" id="GO:0015093">
    <property type="term" value="F:ferrous iron transmembrane transporter activity"/>
    <property type="evidence" value="ECO:0007669"/>
    <property type="project" value="TreeGrafter"/>
</dbReference>
<dbReference type="Gene3D" id="1.20.1510.10">
    <property type="entry name" value="Cation efflux protein transmembrane domain"/>
    <property type="match status" value="1"/>
</dbReference>